<keyword evidence="3" id="KW-1185">Reference proteome</keyword>
<feature type="region of interest" description="Disordered" evidence="1">
    <location>
        <begin position="75"/>
        <end position="94"/>
    </location>
</feature>
<dbReference type="EMBL" id="BMAT01005255">
    <property type="protein sequence ID" value="GFR89974.1"/>
    <property type="molecule type" value="Genomic_DNA"/>
</dbReference>
<feature type="region of interest" description="Disordered" evidence="1">
    <location>
        <begin position="1"/>
        <end position="32"/>
    </location>
</feature>
<evidence type="ECO:0000256" key="1">
    <source>
        <dbReference type="SAM" id="MobiDB-lite"/>
    </source>
</evidence>
<reference evidence="2 3" key="1">
    <citation type="journal article" date="2021" name="Elife">
        <title>Chloroplast acquisition without the gene transfer in kleptoplastic sea slugs, Plakobranchus ocellatus.</title>
        <authorList>
            <person name="Maeda T."/>
            <person name="Takahashi S."/>
            <person name="Yoshida T."/>
            <person name="Shimamura S."/>
            <person name="Takaki Y."/>
            <person name="Nagai Y."/>
            <person name="Toyoda A."/>
            <person name="Suzuki Y."/>
            <person name="Arimoto A."/>
            <person name="Ishii H."/>
            <person name="Satoh N."/>
            <person name="Nishiyama T."/>
            <person name="Hasebe M."/>
            <person name="Maruyama T."/>
            <person name="Minagawa J."/>
            <person name="Obokata J."/>
            <person name="Shigenobu S."/>
        </authorList>
    </citation>
    <scope>NUCLEOTIDE SEQUENCE [LARGE SCALE GENOMIC DNA]</scope>
</reference>
<evidence type="ECO:0000313" key="2">
    <source>
        <dbReference type="EMBL" id="GFR89974.1"/>
    </source>
</evidence>
<proteinExistence type="predicted"/>
<dbReference type="AlphaFoldDB" id="A0AAV4GWS2"/>
<dbReference type="SUPFAM" id="SSF63712">
    <property type="entry name" value="Nicotinic receptor ligand binding domain-like"/>
    <property type="match status" value="1"/>
</dbReference>
<comment type="caution">
    <text evidence="2">The sequence shown here is derived from an EMBL/GenBank/DDBJ whole genome shotgun (WGS) entry which is preliminary data.</text>
</comment>
<dbReference type="GO" id="GO:0016020">
    <property type="term" value="C:membrane"/>
    <property type="evidence" value="ECO:0007669"/>
    <property type="project" value="InterPro"/>
</dbReference>
<keyword evidence="2" id="KW-0675">Receptor</keyword>
<name>A0AAV4GWS2_9GAST</name>
<dbReference type="Gene3D" id="2.70.170.10">
    <property type="entry name" value="Neurotransmitter-gated ion-channel ligand-binding domain"/>
    <property type="match status" value="1"/>
</dbReference>
<dbReference type="InterPro" id="IPR036734">
    <property type="entry name" value="Neur_chan_lig-bd_sf"/>
</dbReference>
<organism evidence="2 3">
    <name type="scientific">Elysia marginata</name>
    <dbReference type="NCBI Taxonomy" id="1093978"/>
    <lineage>
        <taxon>Eukaryota</taxon>
        <taxon>Metazoa</taxon>
        <taxon>Spiralia</taxon>
        <taxon>Lophotrochozoa</taxon>
        <taxon>Mollusca</taxon>
        <taxon>Gastropoda</taxon>
        <taxon>Heterobranchia</taxon>
        <taxon>Euthyneura</taxon>
        <taxon>Panpulmonata</taxon>
        <taxon>Sacoglossa</taxon>
        <taxon>Placobranchoidea</taxon>
        <taxon>Plakobranchidae</taxon>
        <taxon>Elysia</taxon>
    </lineage>
</organism>
<dbReference type="GO" id="GO:0005230">
    <property type="term" value="F:extracellular ligand-gated monoatomic ion channel activity"/>
    <property type="evidence" value="ECO:0007669"/>
    <property type="project" value="InterPro"/>
</dbReference>
<protein>
    <submittedName>
        <fullName evidence="2">Acetylcholine receptor protein alpha</fullName>
    </submittedName>
</protein>
<accession>A0AAV4GWS2</accession>
<sequence length="232" mass="25885">MVTSDSRTETAAPYTSDEEDSLDFNPGTCPFGTQSSATYISIARPRDALKLDNSRDPKVCQKRFLVDDDAAYKTDGAAGSSDPHIGNEQHCPTRNRGSCTERLEVVVGAVLDFRALIALVSDYWFDVYLDKNDRFVSITKFVFTPVSSPTPHPHLAVTGAGRERAGFQEAEFYKPHMPKDRSGLEFIPDEQRLLDYVMRGYERSVRPVKNASSPVVIQMGLTLTQVLDMVRK</sequence>
<evidence type="ECO:0000313" key="3">
    <source>
        <dbReference type="Proteomes" id="UP000762676"/>
    </source>
</evidence>
<dbReference type="Proteomes" id="UP000762676">
    <property type="component" value="Unassembled WGS sequence"/>
</dbReference>
<gene>
    <name evidence="2" type="ORF">ElyMa_002556000</name>
</gene>